<protein>
    <submittedName>
        <fullName evidence="1">Uncharacterized protein</fullName>
    </submittedName>
</protein>
<organism evidence="1 2">
    <name type="scientific">Brassica cretica</name>
    <name type="common">Mustard</name>
    <dbReference type="NCBI Taxonomy" id="69181"/>
    <lineage>
        <taxon>Eukaryota</taxon>
        <taxon>Viridiplantae</taxon>
        <taxon>Streptophyta</taxon>
        <taxon>Embryophyta</taxon>
        <taxon>Tracheophyta</taxon>
        <taxon>Spermatophyta</taxon>
        <taxon>Magnoliopsida</taxon>
        <taxon>eudicotyledons</taxon>
        <taxon>Gunneridae</taxon>
        <taxon>Pentapetalae</taxon>
        <taxon>rosids</taxon>
        <taxon>malvids</taxon>
        <taxon>Brassicales</taxon>
        <taxon>Brassicaceae</taxon>
        <taxon>Brassiceae</taxon>
        <taxon>Brassica</taxon>
    </lineage>
</organism>
<sequence length="151" mass="17072">MNFTSQRFLTPSICEYPILEGDSSLNKERPEAKTIIGVKRSLLTFQKAQDQENWPRKLGVMINFPKPAKPTPSMESLQPIQLGSTQSYLWEPGDHLHQSGGNWMKQLLVSVVRLNRLSLGPPSCLTRLTLSLRLLKVVSLLRVMFAPKQNS</sequence>
<dbReference type="AlphaFoldDB" id="A0A8S9SJ73"/>
<accession>A0A8S9SJ73</accession>
<dbReference type="Proteomes" id="UP000712600">
    <property type="component" value="Unassembled WGS sequence"/>
</dbReference>
<reference evidence="1" key="1">
    <citation type="submission" date="2019-12" db="EMBL/GenBank/DDBJ databases">
        <title>Genome sequencing and annotation of Brassica cretica.</title>
        <authorList>
            <person name="Studholme D.J."/>
            <person name="Sarris P."/>
        </authorList>
    </citation>
    <scope>NUCLEOTIDE SEQUENCE</scope>
    <source>
        <strain evidence="1">PFS-109/04</strain>
        <tissue evidence="1">Leaf</tissue>
    </source>
</reference>
<name>A0A8S9SJ73_BRACR</name>
<proteinExistence type="predicted"/>
<dbReference type="EMBL" id="QGKX02000004">
    <property type="protein sequence ID" value="KAF3600849.1"/>
    <property type="molecule type" value="Genomic_DNA"/>
</dbReference>
<gene>
    <name evidence="1" type="ORF">F2Q69_00033936</name>
</gene>
<comment type="caution">
    <text evidence="1">The sequence shown here is derived from an EMBL/GenBank/DDBJ whole genome shotgun (WGS) entry which is preliminary data.</text>
</comment>
<evidence type="ECO:0000313" key="2">
    <source>
        <dbReference type="Proteomes" id="UP000712600"/>
    </source>
</evidence>
<evidence type="ECO:0000313" key="1">
    <source>
        <dbReference type="EMBL" id="KAF3600849.1"/>
    </source>
</evidence>